<reference evidence="2" key="2">
    <citation type="submission" date="2020-11" db="EMBL/GenBank/DDBJ databases">
        <authorList>
            <person name="McCartney M.A."/>
            <person name="Auch B."/>
            <person name="Kono T."/>
            <person name="Mallez S."/>
            <person name="Becker A."/>
            <person name="Gohl D.M."/>
            <person name="Silverstein K.A.T."/>
            <person name="Koren S."/>
            <person name="Bechman K.B."/>
            <person name="Herman A."/>
            <person name="Abrahante J.E."/>
            <person name="Garbe J."/>
        </authorList>
    </citation>
    <scope>NUCLEOTIDE SEQUENCE</scope>
    <source>
        <strain evidence="2">Duluth1</strain>
        <tissue evidence="2">Whole animal</tissue>
    </source>
</reference>
<proteinExistence type="predicted"/>
<protein>
    <submittedName>
        <fullName evidence="2">Uncharacterized protein</fullName>
    </submittedName>
</protein>
<comment type="caution">
    <text evidence="2">The sequence shown here is derived from an EMBL/GenBank/DDBJ whole genome shotgun (WGS) entry which is preliminary data.</text>
</comment>
<organism evidence="2 3">
    <name type="scientific">Dreissena polymorpha</name>
    <name type="common">Zebra mussel</name>
    <name type="synonym">Mytilus polymorpha</name>
    <dbReference type="NCBI Taxonomy" id="45954"/>
    <lineage>
        <taxon>Eukaryota</taxon>
        <taxon>Metazoa</taxon>
        <taxon>Spiralia</taxon>
        <taxon>Lophotrochozoa</taxon>
        <taxon>Mollusca</taxon>
        <taxon>Bivalvia</taxon>
        <taxon>Autobranchia</taxon>
        <taxon>Heteroconchia</taxon>
        <taxon>Euheterodonta</taxon>
        <taxon>Imparidentia</taxon>
        <taxon>Neoheterodontei</taxon>
        <taxon>Myida</taxon>
        <taxon>Dreissenoidea</taxon>
        <taxon>Dreissenidae</taxon>
        <taxon>Dreissena</taxon>
    </lineage>
</organism>
<dbReference type="AlphaFoldDB" id="A0A9D4IZ43"/>
<feature type="region of interest" description="Disordered" evidence="1">
    <location>
        <begin position="154"/>
        <end position="243"/>
    </location>
</feature>
<dbReference type="EMBL" id="JAIWYP010000007">
    <property type="protein sequence ID" value="KAH3792230.1"/>
    <property type="molecule type" value="Genomic_DNA"/>
</dbReference>
<accession>A0A9D4IZ43</accession>
<keyword evidence="3" id="KW-1185">Reference proteome</keyword>
<gene>
    <name evidence="2" type="ORF">DPMN_145721</name>
</gene>
<evidence type="ECO:0000313" key="2">
    <source>
        <dbReference type="EMBL" id="KAH3792230.1"/>
    </source>
</evidence>
<dbReference type="Proteomes" id="UP000828390">
    <property type="component" value="Unassembled WGS sequence"/>
</dbReference>
<feature type="compositionally biased region" description="Basic and acidic residues" evidence="1">
    <location>
        <begin position="212"/>
        <end position="228"/>
    </location>
</feature>
<name>A0A9D4IZ43_DREPO</name>
<evidence type="ECO:0000256" key="1">
    <source>
        <dbReference type="SAM" id="MobiDB-lite"/>
    </source>
</evidence>
<sequence>MVTKARYRFDTRLPIGTTVLSVFHSLESVNKTIPKRGDMWKVPKAFAESKLQERNYKPPVPDPTSFPEELRDLLIHISRTALSLSHYAASSMSEMLMIRRDLILSSLPKDFLLEPEMNSLRTAPLTSGFLFGGRIQEAITADKDDQLHASLARNNSGQRQGAFKQPSSRPPAVPAPKKAKRNNLLSKRPAVNPRSDPNRPSSYNRPFSKKFSGRDSGKTNKLKPDQRNFKPSAGKGVPPPYQP</sequence>
<evidence type="ECO:0000313" key="3">
    <source>
        <dbReference type="Proteomes" id="UP000828390"/>
    </source>
</evidence>
<reference evidence="2" key="1">
    <citation type="journal article" date="2019" name="bioRxiv">
        <title>The Genome of the Zebra Mussel, Dreissena polymorpha: A Resource for Invasive Species Research.</title>
        <authorList>
            <person name="McCartney M.A."/>
            <person name="Auch B."/>
            <person name="Kono T."/>
            <person name="Mallez S."/>
            <person name="Zhang Y."/>
            <person name="Obille A."/>
            <person name="Becker A."/>
            <person name="Abrahante J.E."/>
            <person name="Garbe J."/>
            <person name="Badalamenti J.P."/>
            <person name="Herman A."/>
            <person name="Mangelson H."/>
            <person name="Liachko I."/>
            <person name="Sullivan S."/>
            <person name="Sone E.D."/>
            <person name="Koren S."/>
            <person name="Silverstein K.A.T."/>
            <person name="Beckman K.B."/>
            <person name="Gohl D.M."/>
        </authorList>
    </citation>
    <scope>NUCLEOTIDE SEQUENCE</scope>
    <source>
        <strain evidence="2">Duluth1</strain>
        <tissue evidence="2">Whole animal</tissue>
    </source>
</reference>